<name>A0ABV1KF70_9PSEU</name>
<evidence type="ECO:0000313" key="4">
    <source>
        <dbReference type="Proteomes" id="UP001494902"/>
    </source>
</evidence>
<dbReference type="InterPro" id="IPR025637">
    <property type="entry name" value="DUF4333"/>
</dbReference>
<accession>A0ABV1KF70</accession>
<evidence type="ECO:0000313" key="3">
    <source>
        <dbReference type="EMBL" id="MEQ3553112.1"/>
    </source>
</evidence>
<dbReference type="EMBL" id="JBEDNQ010000009">
    <property type="protein sequence ID" value="MEQ3553112.1"/>
    <property type="molecule type" value="Genomic_DNA"/>
</dbReference>
<dbReference type="PROSITE" id="PS51257">
    <property type="entry name" value="PROKAR_LIPOPROTEIN"/>
    <property type="match status" value="1"/>
</dbReference>
<evidence type="ECO:0000256" key="1">
    <source>
        <dbReference type="SAM" id="SignalP"/>
    </source>
</evidence>
<organism evidence="3 4">
    <name type="scientific">Pseudonocardia nematodicida</name>
    <dbReference type="NCBI Taxonomy" id="1206997"/>
    <lineage>
        <taxon>Bacteria</taxon>
        <taxon>Bacillati</taxon>
        <taxon>Actinomycetota</taxon>
        <taxon>Actinomycetes</taxon>
        <taxon>Pseudonocardiales</taxon>
        <taxon>Pseudonocardiaceae</taxon>
        <taxon>Pseudonocardia</taxon>
    </lineage>
</organism>
<evidence type="ECO:0000259" key="2">
    <source>
        <dbReference type="Pfam" id="PF14230"/>
    </source>
</evidence>
<feature type="signal peptide" evidence="1">
    <location>
        <begin position="1"/>
        <end position="31"/>
    </location>
</feature>
<comment type="caution">
    <text evidence="3">The sequence shown here is derived from an EMBL/GenBank/DDBJ whole genome shotgun (WGS) entry which is preliminary data.</text>
</comment>
<dbReference type="Proteomes" id="UP001494902">
    <property type="component" value="Unassembled WGS sequence"/>
</dbReference>
<reference evidence="3 4" key="1">
    <citation type="submission" date="2024-03" db="EMBL/GenBank/DDBJ databases">
        <title>Draft genome sequence of Pseudonocardia nematodicida JCM 31783.</title>
        <authorList>
            <person name="Butdee W."/>
            <person name="Duangmal K."/>
        </authorList>
    </citation>
    <scope>NUCLEOTIDE SEQUENCE [LARGE SCALE GENOMIC DNA]</scope>
    <source>
        <strain evidence="3 4">JCM 31783</strain>
    </source>
</reference>
<keyword evidence="1" id="KW-0732">Signal</keyword>
<feature type="domain" description="DUF4333" evidence="2">
    <location>
        <begin position="109"/>
        <end position="175"/>
    </location>
</feature>
<sequence length="185" mass="18742">MSTARSTTVRTLTRLAMIGAASTAVLFSTTACTIFSVPADSVEEQIVTQLGAQGVSFDGGTADCPGDLDAEVGAGQTCEFRTGGQPVGAVVTVTAVDDDDVSFDITTEARPVPRALLEETVASTVAAEAGVPVAFIDSTECDGDLPASTDGRVACTLNTSGEQIPVAVHVTGIQGGQVDFEIVDA</sequence>
<feature type="domain" description="DUF4333" evidence="2">
    <location>
        <begin position="35"/>
        <end position="97"/>
    </location>
</feature>
<gene>
    <name evidence="3" type="ORF">WIS52_21805</name>
</gene>
<keyword evidence="4" id="KW-1185">Reference proteome</keyword>
<dbReference type="Pfam" id="PF14230">
    <property type="entry name" value="DUF4333"/>
    <property type="match status" value="2"/>
</dbReference>
<feature type="chain" id="PRO_5046199592" evidence="1">
    <location>
        <begin position="32"/>
        <end position="185"/>
    </location>
</feature>
<dbReference type="RefSeq" id="WP_349300179.1">
    <property type="nucleotide sequence ID" value="NZ_JBEDNQ010000009.1"/>
</dbReference>
<proteinExistence type="predicted"/>
<protein>
    <submittedName>
        <fullName evidence="3">DUF4333 domain-containing protein</fullName>
    </submittedName>
</protein>